<dbReference type="AlphaFoldDB" id="A0A8T2PAG8"/>
<dbReference type="InterPro" id="IPR036869">
    <property type="entry name" value="J_dom_sf"/>
</dbReference>
<gene>
    <name evidence="2" type="ORF">JZ751_027980</name>
</gene>
<reference evidence="2" key="1">
    <citation type="thesis" date="2021" institute="BYU ScholarsArchive" country="Provo, UT, USA">
        <title>Applications of and Algorithms for Genome Assembly and Genomic Analyses with an Emphasis on Marine Teleosts.</title>
        <authorList>
            <person name="Pickett B.D."/>
        </authorList>
    </citation>
    <scope>NUCLEOTIDE SEQUENCE</scope>
    <source>
        <strain evidence="2">HI-2016</strain>
    </source>
</reference>
<keyword evidence="3" id="KW-1185">Reference proteome</keyword>
<dbReference type="Gene3D" id="1.10.287.110">
    <property type="entry name" value="DnaJ domain"/>
    <property type="match status" value="1"/>
</dbReference>
<feature type="transmembrane region" description="Helical" evidence="1">
    <location>
        <begin position="127"/>
        <end position="146"/>
    </location>
</feature>
<keyword evidence="1" id="KW-1133">Transmembrane helix</keyword>
<evidence type="ECO:0000313" key="2">
    <source>
        <dbReference type="EMBL" id="KAG9349535.1"/>
    </source>
</evidence>
<comment type="caution">
    <text evidence="2">The sequence shown here is derived from an EMBL/GenBank/DDBJ whole genome shotgun (WGS) entry which is preliminary data.</text>
</comment>
<proteinExistence type="predicted"/>
<sequence>MAAELPLSLMSAGDSSQAFSAYYKGGFEPKMSKREASLILGISGGSWIVPAHYSSRPPLTLSMWRSGQSITGFLKKDQWSLNPLSFTENLTEKSRYIFIVPQSHSSTYCLAVRVHLIASVLEDHQRLSLPVLSVMAAASGIWILYISSLRQAN</sequence>
<name>A0A8T2PAG8_9TELE</name>
<protein>
    <submittedName>
        <fullName evidence="2">Uncharacterized protein</fullName>
    </submittedName>
</protein>
<dbReference type="EMBL" id="JAFBMS010000009">
    <property type="protein sequence ID" value="KAG9349535.1"/>
    <property type="molecule type" value="Genomic_DNA"/>
</dbReference>
<keyword evidence="1" id="KW-0812">Transmembrane</keyword>
<evidence type="ECO:0000313" key="3">
    <source>
        <dbReference type="Proteomes" id="UP000824540"/>
    </source>
</evidence>
<accession>A0A8T2PAG8</accession>
<organism evidence="2 3">
    <name type="scientific">Albula glossodonta</name>
    <name type="common">roundjaw bonefish</name>
    <dbReference type="NCBI Taxonomy" id="121402"/>
    <lineage>
        <taxon>Eukaryota</taxon>
        <taxon>Metazoa</taxon>
        <taxon>Chordata</taxon>
        <taxon>Craniata</taxon>
        <taxon>Vertebrata</taxon>
        <taxon>Euteleostomi</taxon>
        <taxon>Actinopterygii</taxon>
        <taxon>Neopterygii</taxon>
        <taxon>Teleostei</taxon>
        <taxon>Albuliformes</taxon>
        <taxon>Albulidae</taxon>
        <taxon>Albula</taxon>
    </lineage>
</organism>
<dbReference type="Proteomes" id="UP000824540">
    <property type="component" value="Unassembled WGS sequence"/>
</dbReference>
<evidence type="ECO:0000256" key="1">
    <source>
        <dbReference type="SAM" id="Phobius"/>
    </source>
</evidence>
<keyword evidence="1" id="KW-0472">Membrane</keyword>